<dbReference type="InterPro" id="IPR010985">
    <property type="entry name" value="Ribbon_hlx_hlx"/>
</dbReference>
<proteinExistence type="predicted"/>
<dbReference type="Proteomes" id="UP000005267">
    <property type="component" value="Chromosome"/>
</dbReference>
<organism evidence="2 3">
    <name type="scientific">Advenella kashmirensis (strain DSM 17095 / LMG 22695 / WT001)</name>
    <name type="common">Tetrathiobacter kashmirensis</name>
    <dbReference type="NCBI Taxonomy" id="1036672"/>
    <lineage>
        <taxon>Bacteria</taxon>
        <taxon>Pseudomonadati</taxon>
        <taxon>Pseudomonadota</taxon>
        <taxon>Betaproteobacteria</taxon>
        <taxon>Burkholderiales</taxon>
        <taxon>Alcaligenaceae</taxon>
    </lineage>
</organism>
<dbReference type="RefSeq" id="WP_014751889.1">
    <property type="nucleotide sequence ID" value="NC_017964.1"/>
</dbReference>
<dbReference type="Pfam" id="PF22513">
    <property type="entry name" value="FitA-like_RHH"/>
    <property type="match status" value="1"/>
</dbReference>
<feature type="domain" description="Antitoxin FitA-like ribbon-helix-helix" evidence="1">
    <location>
        <begin position="2"/>
        <end position="40"/>
    </location>
</feature>
<evidence type="ECO:0000313" key="2">
    <source>
        <dbReference type="EMBL" id="AFK63798.1"/>
    </source>
</evidence>
<reference evidence="2 3" key="1">
    <citation type="journal article" date="2011" name="J. Bacteriol.">
        <title>Whole-genome shotgun sequencing of the sulfur-oxidizing chemoautotroph Tetrathiobacter kashmirensis.</title>
        <authorList>
            <person name="Ghosh W."/>
            <person name="George A."/>
            <person name="Agarwal A."/>
            <person name="Raj P."/>
            <person name="Alam M."/>
            <person name="Pyne P."/>
            <person name="Das Gupta S.K."/>
        </authorList>
    </citation>
    <scope>NUCLEOTIDE SEQUENCE [LARGE SCALE GENOMIC DNA]</scope>
    <source>
        <strain evidence="2 3">WT001</strain>
    </source>
</reference>
<dbReference type="KEGG" id="aka:TKWG_20130"/>
<dbReference type="EMBL" id="CP003555">
    <property type="protein sequence ID" value="AFK63798.1"/>
    <property type="molecule type" value="Genomic_DNA"/>
</dbReference>
<dbReference type="Gene3D" id="1.10.1220.10">
    <property type="entry name" value="Met repressor-like"/>
    <property type="match status" value="1"/>
</dbReference>
<dbReference type="GO" id="GO:0006355">
    <property type="term" value="P:regulation of DNA-templated transcription"/>
    <property type="evidence" value="ECO:0007669"/>
    <property type="project" value="InterPro"/>
</dbReference>
<dbReference type="HOGENOM" id="CLU_168829_4_0_4"/>
<evidence type="ECO:0000313" key="3">
    <source>
        <dbReference type="Proteomes" id="UP000005267"/>
    </source>
</evidence>
<gene>
    <name evidence="2" type="ordered locus">TKWG_20130</name>
</gene>
<name>I3UFL0_ADVKW</name>
<reference evidence="3" key="2">
    <citation type="journal article" date="2013" name="PLoS ONE">
        <title>Genome implosion elicits host-confinement in Alcaligenaceae: evidence from the comparative genomics of Tetrathiobacter kashmirensis, a pathogen in the making.</title>
        <authorList>
            <person name="Ghosh W."/>
            <person name="Alam M."/>
            <person name="Roy C."/>
            <person name="Pyne P."/>
            <person name="George A."/>
            <person name="Chakraborty R."/>
            <person name="Majumder S."/>
            <person name="Agarwal A."/>
            <person name="Chakraborty S."/>
            <person name="Majumdar S."/>
            <person name="Gupta S.K."/>
        </authorList>
    </citation>
    <scope>NUCLEOTIDE SEQUENCE [LARGE SCALE GENOMIC DNA]</scope>
    <source>
        <strain evidence="3">WT001</strain>
    </source>
</reference>
<protein>
    <submittedName>
        <fullName evidence="2">Plasmid stability protein StbC</fullName>
    </submittedName>
</protein>
<dbReference type="SUPFAM" id="SSF47598">
    <property type="entry name" value="Ribbon-helix-helix"/>
    <property type="match status" value="1"/>
</dbReference>
<dbReference type="AlphaFoldDB" id="I3UFL0"/>
<dbReference type="OrthoDB" id="2389872at2"/>
<sequence length="85" mass="9460">MASVTIRHIPDEVHRALRLRAAKHGRSTEAEIRSILEQAARPEGRLQLGSLMTSIVQEAGGLTEAEVEHFEELRDKTPAEPMGFE</sequence>
<dbReference type="InterPro" id="IPR053853">
    <property type="entry name" value="FitA-like_RHH"/>
</dbReference>
<evidence type="ECO:0000259" key="1">
    <source>
        <dbReference type="Pfam" id="PF22513"/>
    </source>
</evidence>
<dbReference type="InterPro" id="IPR013321">
    <property type="entry name" value="Arc_rbn_hlx_hlx"/>
</dbReference>
<dbReference type="STRING" id="1036672.TKWG_20130"/>
<keyword evidence="3" id="KW-1185">Reference proteome</keyword>
<accession>I3UFL0</accession>